<feature type="domain" description="NADH:quinone oxidoreductase/Mrp antiporter transmembrane" evidence="9">
    <location>
        <begin position="128"/>
        <end position="416"/>
    </location>
</feature>
<keyword evidence="4 7" id="KW-0812">Transmembrane</keyword>
<dbReference type="InterPro" id="IPR003918">
    <property type="entry name" value="NADH_UbQ_OxRdtase"/>
</dbReference>
<keyword evidence="6 8" id="KW-0472">Membrane</keyword>
<comment type="caution">
    <text evidence="10">The sequence shown here is derived from an EMBL/GenBank/DDBJ whole genome shotgun (WGS) entry which is preliminary data.</text>
</comment>
<evidence type="ECO:0000256" key="2">
    <source>
        <dbReference type="ARBA" id="ARBA00005346"/>
    </source>
</evidence>
<dbReference type="AlphaFoldDB" id="A0A7V7KFT5"/>
<dbReference type="Pfam" id="PF00361">
    <property type="entry name" value="Proton_antipo_M"/>
    <property type="match status" value="1"/>
</dbReference>
<proteinExistence type="inferred from homology"/>
<feature type="transmembrane region" description="Helical" evidence="8">
    <location>
        <begin position="6"/>
        <end position="24"/>
    </location>
</feature>
<gene>
    <name evidence="10" type="ORF">F0A17_10360</name>
</gene>
<evidence type="ECO:0000313" key="11">
    <source>
        <dbReference type="Proteomes" id="UP000486760"/>
    </source>
</evidence>
<keyword evidence="5 8" id="KW-1133">Transmembrane helix</keyword>
<dbReference type="InterPro" id="IPR050586">
    <property type="entry name" value="CPA3_Na-H_Antiporter_D"/>
</dbReference>
<feature type="transmembrane region" description="Helical" evidence="8">
    <location>
        <begin position="368"/>
        <end position="390"/>
    </location>
</feature>
<dbReference type="PANTHER" id="PTHR42703">
    <property type="entry name" value="NADH DEHYDROGENASE"/>
    <property type="match status" value="1"/>
</dbReference>
<keyword evidence="3" id="KW-1003">Cell membrane</keyword>
<feature type="transmembrane region" description="Helical" evidence="8">
    <location>
        <begin position="402"/>
        <end position="423"/>
    </location>
</feature>
<feature type="transmembrane region" description="Helical" evidence="8">
    <location>
        <begin position="132"/>
        <end position="150"/>
    </location>
</feature>
<dbReference type="GO" id="GO:0008137">
    <property type="term" value="F:NADH dehydrogenase (ubiquinone) activity"/>
    <property type="evidence" value="ECO:0007669"/>
    <property type="project" value="InterPro"/>
</dbReference>
<comment type="subcellular location">
    <subcellularLocation>
        <location evidence="1">Cell membrane</location>
        <topology evidence="1">Multi-pass membrane protein</topology>
    </subcellularLocation>
    <subcellularLocation>
        <location evidence="7">Membrane</location>
        <topology evidence="7">Multi-pass membrane protein</topology>
    </subcellularLocation>
</comment>
<comment type="similarity">
    <text evidence="2">Belongs to the CPA3 antiporters (TC 2.A.63) subunit D family.</text>
</comment>
<accession>A0A7V7KFT5</accession>
<feature type="transmembrane region" description="Helical" evidence="8">
    <location>
        <begin position="72"/>
        <end position="95"/>
    </location>
</feature>
<evidence type="ECO:0000256" key="3">
    <source>
        <dbReference type="ARBA" id="ARBA00022475"/>
    </source>
</evidence>
<dbReference type="GO" id="GO:0042773">
    <property type="term" value="P:ATP synthesis coupled electron transport"/>
    <property type="evidence" value="ECO:0007669"/>
    <property type="project" value="InterPro"/>
</dbReference>
<dbReference type="PRINTS" id="PR01437">
    <property type="entry name" value="NUOXDRDTASE4"/>
</dbReference>
<organism evidence="10 11">
    <name type="scientific">Billgrantia pellis</name>
    <dbReference type="NCBI Taxonomy" id="2606936"/>
    <lineage>
        <taxon>Bacteria</taxon>
        <taxon>Pseudomonadati</taxon>
        <taxon>Pseudomonadota</taxon>
        <taxon>Gammaproteobacteria</taxon>
        <taxon>Oceanospirillales</taxon>
        <taxon>Halomonadaceae</taxon>
        <taxon>Billgrantia</taxon>
    </lineage>
</organism>
<feature type="transmembrane region" description="Helical" evidence="8">
    <location>
        <begin position="308"/>
        <end position="331"/>
    </location>
</feature>
<evidence type="ECO:0000313" key="10">
    <source>
        <dbReference type="EMBL" id="KAA0011725.1"/>
    </source>
</evidence>
<evidence type="ECO:0000256" key="6">
    <source>
        <dbReference type="ARBA" id="ARBA00023136"/>
    </source>
</evidence>
<evidence type="ECO:0000256" key="1">
    <source>
        <dbReference type="ARBA" id="ARBA00004651"/>
    </source>
</evidence>
<evidence type="ECO:0000259" key="9">
    <source>
        <dbReference type="Pfam" id="PF00361"/>
    </source>
</evidence>
<dbReference type="EMBL" id="VTPY01000004">
    <property type="protein sequence ID" value="KAA0011725.1"/>
    <property type="molecule type" value="Genomic_DNA"/>
</dbReference>
<dbReference type="InterPro" id="IPR001750">
    <property type="entry name" value="ND/Mrp_TM"/>
</dbReference>
<feature type="transmembrane region" description="Helical" evidence="8">
    <location>
        <begin position="241"/>
        <end position="263"/>
    </location>
</feature>
<evidence type="ECO:0000256" key="5">
    <source>
        <dbReference type="ARBA" id="ARBA00022989"/>
    </source>
</evidence>
<keyword evidence="11" id="KW-1185">Reference proteome</keyword>
<dbReference type="PANTHER" id="PTHR42703:SF1">
    <property type="entry name" value="NA(+)_H(+) ANTIPORTER SUBUNIT D1"/>
    <property type="match status" value="1"/>
</dbReference>
<dbReference type="RefSeq" id="WP_149328288.1">
    <property type="nucleotide sequence ID" value="NZ_VTPY01000004.1"/>
</dbReference>
<evidence type="ECO:0000256" key="7">
    <source>
        <dbReference type="RuleBase" id="RU000320"/>
    </source>
</evidence>
<feature type="transmembrane region" description="Helical" evidence="8">
    <location>
        <begin position="162"/>
        <end position="187"/>
    </location>
</feature>
<feature type="transmembrane region" description="Helical" evidence="8">
    <location>
        <begin position="207"/>
        <end position="229"/>
    </location>
</feature>
<feature type="transmembrane region" description="Helical" evidence="8">
    <location>
        <begin position="31"/>
        <end position="52"/>
    </location>
</feature>
<reference evidence="10 11" key="1">
    <citation type="submission" date="2019-08" db="EMBL/GenBank/DDBJ databases">
        <title>Bioinformatics analysis of the strain L3 and L5.</title>
        <authorList>
            <person name="Li X."/>
        </authorList>
    </citation>
    <scope>NUCLEOTIDE SEQUENCE [LARGE SCALE GENOMIC DNA]</scope>
    <source>
        <strain evidence="10 11">L5</strain>
    </source>
</reference>
<sequence length="505" mass="54562">MNPQIALPILIPLLAGAVSLMFWRSRLMQRLIAVAGTGLLLLASVWLLVSVVREGILVLQVGDWPAPFGISLVADLLGAIMVVLTGIIGFAVALYSLATTGRGHEAYGYFPLMHLLLAGVAGAFLTGDIFNLYVWFEVMLVASFALLILGSEKAQMEGAIKYVTLNLLSSVIFLVAVGLLYGMVGTLNMADIARRMASLEDSGMADVLAMMFMVAFGIKAAAFPLFFWLPASYHTPPVAVSALFAGLLTKVGVYALFRVFTLIFHHSPGYTHEILLWGAGLTMLSGVLGAAAQYEFRRILSFHIVSQIGYMILGLALFTPLAIIGGVFYIMHHILVKTNLFLVSGIVHRLQGSYQLKRLGGLYRSHPWLAVLFLIPALSLAGMPPLSGFFAKFIVIRAGLEAEAYGITAIALLVGLLTLYSMIKIWSEVFWKTAPDRDEVDANPAVDQREIWLMSLPAVGLALCTLFIGLNAAPLYALAEASADELLAPERYIEAVLGPLGETSP</sequence>
<dbReference type="Proteomes" id="UP000486760">
    <property type="component" value="Unassembled WGS sequence"/>
</dbReference>
<name>A0A7V7KFT5_9GAMM</name>
<feature type="transmembrane region" description="Helical" evidence="8">
    <location>
        <begin position="107"/>
        <end position="126"/>
    </location>
</feature>
<dbReference type="GO" id="GO:0005886">
    <property type="term" value="C:plasma membrane"/>
    <property type="evidence" value="ECO:0007669"/>
    <property type="project" value="UniProtKB-SubCell"/>
</dbReference>
<evidence type="ECO:0000256" key="8">
    <source>
        <dbReference type="SAM" id="Phobius"/>
    </source>
</evidence>
<protein>
    <submittedName>
        <fullName evidence="10">Na+/H+ antiporter subunit D</fullName>
    </submittedName>
</protein>
<dbReference type="NCBIfam" id="NF009306">
    <property type="entry name" value="PRK12663.1"/>
    <property type="match status" value="1"/>
</dbReference>
<evidence type="ECO:0000256" key="4">
    <source>
        <dbReference type="ARBA" id="ARBA00022692"/>
    </source>
</evidence>
<feature type="transmembrane region" description="Helical" evidence="8">
    <location>
        <begin position="451"/>
        <end position="470"/>
    </location>
</feature>
<feature type="transmembrane region" description="Helical" evidence="8">
    <location>
        <begin position="275"/>
        <end position="296"/>
    </location>
</feature>